<evidence type="ECO:0000256" key="13">
    <source>
        <dbReference type="ARBA" id="ARBA00047523"/>
    </source>
</evidence>
<evidence type="ECO:0000313" key="17">
    <source>
        <dbReference type="EMBL" id="ELW62262.1"/>
    </source>
</evidence>
<evidence type="ECO:0000256" key="4">
    <source>
        <dbReference type="ARBA" id="ARBA00022475"/>
    </source>
</evidence>
<organism evidence="17 18">
    <name type="scientific">Tupaia chinensis</name>
    <name type="common">Chinese tree shrew</name>
    <name type="synonym">Tupaia belangeri chinensis</name>
    <dbReference type="NCBI Taxonomy" id="246437"/>
    <lineage>
        <taxon>Eukaryota</taxon>
        <taxon>Metazoa</taxon>
        <taxon>Chordata</taxon>
        <taxon>Craniata</taxon>
        <taxon>Vertebrata</taxon>
        <taxon>Euteleostomi</taxon>
        <taxon>Mammalia</taxon>
        <taxon>Eutheria</taxon>
        <taxon>Euarchontoglires</taxon>
        <taxon>Scandentia</taxon>
        <taxon>Tupaiidae</taxon>
        <taxon>Tupaia</taxon>
    </lineage>
</organism>
<dbReference type="GO" id="GO:0005886">
    <property type="term" value="C:plasma membrane"/>
    <property type="evidence" value="ECO:0007669"/>
    <property type="project" value="UniProtKB-SubCell"/>
</dbReference>
<keyword evidence="5 14" id="KW-0812">Transmembrane</keyword>
<dbReference type="Pfam" id="PF00664">
    <property type="entry name" value="ABC_membrane"/>
    <property type="match status" value="2"/>
</dbReference>
<dbReference type="SUPFAM" id="SSF52540">
    <property type="entry name" value="P-loop containing nucleoside triphosphate hydrolases"/>
    <property type="match status" value="2"/>
</dbReference>
<feature type="transmembrane region" description="Helical" evidence="14">
    <location>
        <begin position="170"/>
        <end position="187"/>
    </location>
</feature>
<keyword evidence="10 14" id="KW-1133">Transmembrane helix</keyword>
<evidence type="ECO:0000256" key="2">
    <source>
        <dbReference type="ARBA" id="ARBA00009726"/>
    </source>
</evidence>
<feature type="transmembrane region" description="Helical" evidence="14">
    <location>
        <begin position="98"/>
        <end position="119"/>
    </location>
</feature>
<dbReference type="InterPro" id="IPR017871">
    <property type="entry name" value="ABC_transporter-like_CS"/>
</dbReference>
<reference evidence="18" key="1">
    <citation type="submission" date="2012-07" db="EMBL/GenBank/DDBJ databases">
        <title>Genome of the Chinese tree shrew, a rising model animal genetically related to primates.</title>
        <authorList>
            <person name="Zhang G."/>
            <person name="Fan Y."/>
            <person name="Yao Y."/>
            <person name="Huang Z."/>
        </authorList>
    </citation>
    <scope>NUCLEOTIDE SEQUENCE [LARGE SCALE GENOMIC DNA]</scope>
</reference>
<dbReference type="SUPFAM" id="SSF90123">
    <property type="entry name" value="ABC transporter transmembrane region"/>
    <property type="match status" value="2"/>
</dbReference>
<dbReference type="CDD" id="cd18603">
    <property type="entry name" value="ABC_6TM_MRP1_2_3_6_D2_like"/>
    <property type="match status" value="1"/>
</dbReference>
<feature type="transmembrane region" description="Helical" evidence="14">
    <location>
        <begin position="415"/>
        <end position="437"/>
    </location>
</feature>
<evidence type="ECO:0000313" key="18">
    <source>
        <dbReference type="Proteomes" id="UP000011518"/>
    </source>
</evidence>
<dbReference type="PANTHER" id="PTHR24223">
    <property type="entry name" value="ATP-BINDING CASSETTE SUB-FAMILY C"/>
    <property type="match status" value="1"/>
</dbReference>
<dbReference type="InParanoid" id="L9KM94"/>
<keyword evidence="7" id="KW-0547">Nucleotide-binding</keyword>
<accession>L9KM94</accession>
<dbReference type="FunFam" id="3.40.50.300:FF:000074">
    <property type="entry name" value="Multidrug resistance-associated protein 5 isoform 1"/>
    <property type="match status" value="1"/>
</dbReference>
<evidence type="ECO:0000256" key="10">
    <source>
        <dbReference type="ARBA" id="ARBA00022989"/>
    </source>
</evidence>
<dbReference type="SMART" id="SM00382">
    <property type="entry name" value="AAA"/>
    <property type="match status" value="2"/>
</dbReference>
<keyword evidence="6" id="KW-0677">Repeat</keyword>
<proteinExistence type="inferred from homology"/>
<keyword evidence="18" id="KW-1185">Reference proteome</keyword>
<evidence type="ECO:0000256" key="11">
    <source>
        <dbReference type="ARBA" id="ARBA00023136"/>
    </source>
</evidence>
<reference evidence="18" key="2">
    <citation type="journal article" date="2013" name="Nat. Commun.">
        <title>Genome of the Chinese tree shrew.</title>
        <authorList>
            <person name="Fan Y."/>
            <person name="Huang Z.Y."/>
            <person name="Cao C.C."/>
            <person name="Chen C.S."/>
            <person name="Chen Y.X."/>
            <person name="Fan D.D."/>
            <person name="He J."/>
            <person name="Hou H.L."/>
            <person name="Hu L."/>
            <person name="Hu X.T."/>
            <person name="Jiang X.T."/>
            <person name="Lai R."/>
            <person name="Lang Y.S."/>
            <person name="Liang B."/>
            <person name="Liao S.G."/>
            <person name="Mu D."/>
            <person name="Ma Y.Y."/>
            <person name="Niu Y.Y."/>
            <person name="Sun X.Q."/>
            <person name="Xia J.Q."/>
            <person name="Xiao J."/>
            <person name="Xiong Z.Q."/>
            <person name="Xu L."/>
            <person name="Yang L."/>
            <person name="Zhang Y."/>
            <person name="Zhao W."/>
            <person name="Zhao X.D."/>
            <person name="Zheng Y.T."/>
            <person name="Zhou J.M."/>
            <person name="Zhu Y.B."/>
            <person name="Zhang G.J."/>
            <person name="Wang J."/>
            <person name="Yao Y.G."/>
        </authorList>
    </citation>
    <scope>NUCLEOTIDE SEQUENCE [LARGE SCALE GENOMIC DNA]</scope>
</reference>
<dbReference type="InterPro" id="IPR005292">
    <property type="entry name" value="MRP"/>
</dbReference>
<dbReference type="GO" id="GO:0016887">
    <property type="term" value="F:ATP hydrolysis activity"/>
    <property type="evidence" value="ECO:0007669"/>
    <property type="project" value="InterPro"/>
</dbReference>
<keyword evidence="3" id="KW-0813">Transport</keyword>
<feature type="transmembrane region" description="Helical" evidence="14">
    <location>
        <begin position="338"/>
        <end position="358"/>
    </location>
</feature>
<dbReference type="InterPro" id="IPR003593">
    <property type="entry name" value="AAA+_ATPase"/>
</dbReference>
<feature type="transmembrane region" description="Helical" evidence="14">
    <location>
        <begin position="1090"/>
        <end position="1114"/>
    </location>
</feature>
<dbReference type="FunCoup" id="L9KM94">
    <property type="interactions" value="511"/>
</dbReference>
<gene>
    <name evidence="17" type="ORF">TREES_T100017139</name>
</gene>
<keyword evidence="8" id="KW-0067">ATP-binding</keyword>
<dbReference type="InterPro" id="IPR056227">
    <property type="entry name" value="TMD0_ABC"/>
</dbReference>
<comment type="subcellular location">
    <subcellularLocation>
        <location evidence="1">Cell membrane</location>
        <topology evidence="1">Multi-pass membrane protein</topology>
    </subcellularLocation>
</comment>
<name>L9KM94_TUPCH</name>
<dbReference type="GO" id="GO:0015431">
    <property type="term" value="F:ABC-type glutathione S-conjugate transporter activity"/>
    <property type="evidence" value="ECO:0007669"/>
    <property type="project" value="UniProtKB-EC"/>
</dbReference>
<dbReference type="CDD" id="cd18595">
    <property type="entry name" value="ABC_6TM_MRP1_2_3_6_D1_like"/>
    <property type="match status" value="1"/>
</dbReference>
<feature type="transmembrane region" description="Helical" evidence="14">
    <location>
        <begin position="1163"/>
        <end position="1181"/>
    </location>
</feature>
<dbReference type="PROSITE" id="PS50893">
    <property type="entry name" value="ABC_TRANSPORTER_2"/>
    <property type="match status" value="2"/>
</dbReference>
<dbReference type="CDD" id="cd03244">
    <property type="entry name" value="ABCC_MRP_domain2"/>
    <property type="match status" value="1"/>
</dbReference>
<sequence>MDALCGSGKFWDSNLSVHTDNPDLTPCFQNSLLAWVPCIYLWVALPCYLLYLRRHHHGYIVLSRLSKLKTVLGVLLWCVSWADLFYSFHGLIHGWAPAPVFFVTPLVVGVTMLQATLLIQHERLRGVQSSGVLITFWFLCVACAVIPFRSKILTAMAEGKISDPFRFTTFYIYFALVLSALILSCFSEKPPLFSPKNVDPNPCPEASAGFLSRLSFWWFTKMVILGYRRPLTEQDLWSLKEEDRSQVVVQQLLEAWKRQQKQKAAAAIGKKVSSEDEKLLGALPRRREPSFLRALLATYGSSFLISICFLLVQNLLSFVNPQLLSVLIRFISNLEAPAWWGFLVAGLMLASSMMQTLISQQYWHLIFVTGLRLRTGIMGVIYRKALVITSSVKRQSTVGEIVNLMSVDAQRFMDLVPFINLLWSAPLNIILAIYFLWQILGPSILAGVSFLVLLIPLNGAVAVKMRALQMEQMKLKDSRTKLMSEILSGIKVLKLYAWEPSFVEQVEGFRKCELQLLRKTAYLHTFSTFIFICSPFLVTLLTLGVYVCADQNNVLDAEKAFVSVSLFNILKFPLAMLPQLFGNLAQASVSLKRIQNFLSQDELDPQCVERKTISPGYAIVIHHGTFTWAQDLPPTLHSLDMQIPKGALVAVVGPVGCGKSSLVSALLGEMEKLEGKVYMKGSVAYMPQQAWIQNCTLQENVLFGRPLDCKRYQRALEACALLPDLEMLPGGDQTEIGEKGINLSGGQRQRVSLARAVYSDADIFLLDDPLSAVDSHVAKHIFDRVIGPEGVLAGKTRVLVTHGVSFLPQMDFIIVLADGQVSEVGSYQTLLQRNDSFANFLHNYAPDEGQEHLEEDSRTAWGDADEDVLLREDVLSNHTDQADYEPESYEIQKFMRQLSAVSSEGDSQGRPVSRRCPGPVKKVTEAKASGALIQEEEVAIGTVKMSVFWDYAKAMGSCTALATCLLYVGQSATAIGANIWLSAWSNDAEVEGRQNTTSLRLGVYAALGLLQGLLVMLSAITMALGGIQAARLLHEALLHNKIRSPQSFFDTTPSGRILNRFSKDVYTVDEVLAPIILMMLHSFSNALSTLVVIVVSTPLFFVVILPLAVLYIMAQTVTGASIIRAYCRSQDFETLNDAKVDTNQKSVYPYIASNRWMSIQVECVGSCVVFFAALFAVIGRSSLNPGLVGLSVSYALQVTVGLNLMIRNLSDLESNIVAVERIQEYSKTQTEAPWVVEGTTPASNWPLRGEVEFRNYSVRYRPGLELVLKNLSVHVRGGEKVGIVGRTGAGKSSMTLCLFRILEAAEGEIRIDGLNVADIGLHDLRSRLTIIPQDPILFSGTLRMNLDPSGKYLEEDLWQALELSHLHKFVSSQPAGLDFQCTDGGENLSVGQRQLVCLARALLRKSRILVLDEATAAIDLETDDLIQATIRSQFEACTVLTIAHRLNTIMDYTRVLVLDKGVVAEFDSPTNLIAARGIFYEMARDAGLV</sequence>
<dbReference type="Proteomes" id="UP000011518">
    <property type="component" value="Unassembled WGS sequence"/>
</dbReference>
<evidence type="ECO:0000256" key="1">
    <source>
        <dbReference type="ARBA" id="ARBA00004651"/>
    </source>
</evidence>
<dbReference type="Gene3D" id="1.20.1560.10">
    <property type="entry name" value="ABC transporter type 1, transmembrane domain"/>
    <property type="match status" value="2"/>
</dbReference>
<feature type="domain" description="ABC transporter" evidence="15">
    <location>
        <begin position="1253"/>
        <end position="1485"/>
    </location>
</feature>
<dbReference type="PROSITE" id="PS00211">
    <property type="entry name" value="ABC_TRANSPORTER_1"/>
    <property type="match status" value="2"/>
</dbReference>
<feature type="domain" description="ABC transmembrane type-1" evidence="16">
    <location>
        <begin position="961"/>
        <end position="1214"/>
    </location>
</feature>
<dbReference type="Gene3D" id="3.40.50.300">
    <property type="entry name" value="P-loop containing nucleotide triphosphate hydrolases"/>
    <property type="match status" value="2"/>
</dbReference>
<dbReference type="InterPro" id="IPR027417">
    <property type="entry name" value="P-loop_NTPase"/>
</dbReference>
<dbReference type="eggNOG" id="KOG0054">
    <property type="taxonomic scope" value="Eukaryota"/>
</dbReference>
<dbReference type="STRING" id="246437.L9KM94"/>
<evidence type="ECO:0000256" key="8">
    <source>
        <dbReference type="ARBA" id="ARBA00022840"/>
    </source>
</evidence>
<feature type="domain" description="ABC transmembrane type-1" evidence="16">
    <location>
        <begin position="304"/>
        <end position="586"/>
    </location>
</feature>
<dbReference type="EC" id="7.6.2.3" evidence="12"/>
<feature type="domain" description="ABC transporter" evidence="15">
    <location>
        <begin position="621"/>
        <end position="843"/>
    </location>
</feature>
<feature type="transmembrane region" description="Helical" evidence="14">
    <location>
        <begin position="1001"/>
        <end position="1024"/>
    </location>
</feature>
<keyword evidence="11 14" id="KW-0472">Membrane</keyword>
<dbReference type="InterPro" id="IPR011527">
    <property type="entry name" value="ABC1_TM_dom"/>
</dbReference>
<dbReference type="InterPro" id="IPR050173">
    <property type="entry name" value="ABC_transporter_C-like"/>
</dbReference>
<dbReference type="FunFam" id="1.20.1560.10:FF:000007">
    <property type="entry name" value="ATP-binding cassette subfamily C member 1"/>
    <property type="match status" value="1"/>
</dbReference>
<dbReference type="NCBIfam" id="TIGR00957">
    <property type="entry name" value="MRP_assoc_pro"/>
    <property type="match status" value="1"/>
</dbReference>
<dbReference type="GO" id="GO:0005524">
    <property type="term" value="F:ATP binding"/>
    <property type="evidence" value="ECO:0007669"/>
    <property type="project" value="UniProtKB-KW"/>
</dbReference>
<dbReference type="EMBL" id="KB320832">
    <property type="protein sequence ID" value="ELW62262.1"/>
    <property type="molecule type" value="Genomic_DNA"/>
</dbReference>
<keyword evidence="9" id="KW-1278">Translocase</keyword>
<feature type="transmembrane region" description="Helical" evidence="14">
    <location>
        <begin position="521"/>
        <end position="547"/>
    </location>
</feature>
<dbReference type="PROSITE" id="PS50929">
    <property type="entry name" value="ABC_TM1F"/>
    <property type="match status" value="2"/>
</dbReference>
<comment type="similarity">
    <text evidence="2">Belongs to the ABC transporter superfamily. ABCC family. Conjugate transporter (TC 3.A.1.208) subfamily.</text>
</comment>
<evidence type="ECO:0000256" key="3">
    <source>
        <dbReference type="ARBA" id="ARBA00022448"/>
    </source>
</evidence>
<keyword evidence="4" id="KW-1003">Cell membrane</keyword>
<feature type="transmembrane region" description="Helical" evidence="14">
    <location>
        <begin position="294"/>
        <end position="318"/>
    </location>
</feature>
<feature type="transmembrane region" description="Helical" evidence="14">
    <location>
        <begin position="443"/>
        <end position="463"/>
    </location>
</feature>
<protein>
    <recommendedName>
        <fullName evidence="12">ABC-type glutathione-S-conjugate transporter</fullName>
        <ecNumber evidence="12">7.6.2.3</ecNumber>
    </recommendedName>
</protein>
<dbReference type="InterPro" id="IPR036640">
    <property type="entry name" value="ABC1_TM_sf"/>
</dbReference>
<feature type="transmembrane region" description="Helical" evidence="14">
    <location>
        <begin position="32"/>
        <end position="51"/>
    </location>
</feature>
<feature type="transmembrane region" description="Helical" evidence="14">
    <location>
        <begin position="131"/>
        <end position="150"/>
    </location>
</feature>
<dbReference type="PANTHER" id="PTHR24223:SF405">
    <property type="entry name" value="ATP-BINDING CASSETTE SUB-FAMILY C MEMBER 3"/>
    <property type="match status" value="1"/>
</dbReference>
<dbReference type="Pfam" id="PF00005">
    <property type="entry name" value="ABC_tran"/>
    <property type="match status" value="2"/>
</dbReference>
<evidence type="ECO:0000259" key="16">
    <source>
        <dbReference type="PROSITE" id="PS50929"/>
    </source>
</evidence>
<feature type="transmembrane region" description="Helical" evidence="14">
    <location>
        <begin position="71"/>
        <end position="92"/>
    </location>
</feature>
<dbReference type="FunFam" id="3.40.50.300:FF:000293">
    <property type="entry name" value="ATP binding cassette subfamily C member 1"/>
    <property type="match status" value="1"/>
</dbReference>
<evidence type="ECO:0000259" key="15">
    <source>
        <dbReference type="PROSITE" id="PS50893"/>
    </source>
</evidence>
<evidence type="ECO:0000256" key="7">
    <source>
        <dbReference type="ARBA" id="ARBA00022741"/>
    </source>
</evidence>
<dbReference type="Pfam" id="PF24357">
    <property type="entry name" value="TMD0_ABC"/>
    <property type="match status" value="1"/>
</dbReference>
<evidence type="ECO:0000256" key="5">
    <source>
        <dbReference type="ARBA" id="ARBA00022692"/>
    </source>
</evidence>
<evidence type="ECO:0000256" key="6">
    <source>
        <dbReference type="ARBA" id="ARBA00022737"/>
    </source>
</evidence>
<dbReference type="CDD" id="cd03250">
    <property type="entry name" value="ABCC_MRP_domain1"/>
    <property type="match status" value="1"/>
</dbReference>
<evidence type="ECO:0000256" key="9">
    <source>
        <dbReference type="ARBA" id="ARBA00022967"/>
    </source>
</evidence>
<dbReference type="InterPro" id="IPR003439">
    <property type="entry name" value="ABC_transporter-like_ATP-bd"/>
</dbReference>
<comment type="catalytic activity">
    <reaction evidence="13">
        <text>leukotriene C4(in) + ATP + H2O = leukotriene C4(out) + ADP + phosphate + H(+)</text>
        <dbReference type="Rhea" id="RHEA:38963"/>
        <dbReference type="ChEBI" id="CHEBI:15377"/>
        <dbReference type="ChEBI" id="CHEBI:15378"/>
        <dbReference type="ChEBI" id="CHEBI:30616"/>
        <dbReference type="ChEBI" id="CHEBI:43474"/>
        <dbReference type="ChEBI" id="CHEBI:57973"/>
        <dbReference type="ChEBI" id="CHEBI:456216"/>
    </reaction>
    <physiologicalReaction direction="left-to-right" evidence="13">
        <dbReference type="Rhea" id="RHEA:38964"/>
    </physiologicalReaction>
</comment>
<evidence type="ECO:0000256" key="14">
    <source>
        <dbReference type="SAM" id="Phobius"/>
    </source>
</evidence>
<evidence type="ECO:0000256" key="12">
    <source>
        <dbReference type="ARBA" id="ARBA00024220"/>
    </source>
</evidence>